<protein>
    <submittedName>
        <fullName evidence="1">Uncharacterized protein</fullName>
    </submittedName>
</protein>
<name>A0A8H5DTD3_9HYPO</name>
<dbReference type="Proteomes" id="UP000573603">
    <property type="component" value="Unassembled WGS sequence"/>
</dbReference>
<organism evidence="1 2">
    <name type="scientific">Fusarium anthophilum</name>
    <dbReference type="NCBI Taxonomy" id="48485"/>
    <lineage>
        <taxon>Eukaryota</taxon>
        <taxon>Fungi</taxon>
        <taxon>Dikarya</taxon>
        <taxon>Ascomycota</taxon>
        <taxon>Pezizomycotina</taxon>
        <taxon>Sordariomycetes</taxon>
        <taxon>Hypocreomycetidae</taxon>
        <taxon>Hypocreales</taxon>
        <taxon>Nectriaceae</taxon>
        <taxon>Fusarium</taxon>
        <taxon>Fusarium fujikuroi species complex</taxon>
    </lineage>
</organism>
<evidence type="ECO:0000313" key="1">
    <source>
        <dbReference type="EMBL" id="KAF5235160.1"/>
    </source>
</evidence>
<keyword evidence="2" id="KW-1185">Reference proteome</keyword>
<dbReference type="EMBL" id="JABEVY010000363">
    <property type="protein sequence ID" value="KAF5235160.1"/>
    <property type="molecule type" value="Genomic_DNA"/>
</dbReference>
<accession>A0A8H5DTD3</accession>
<dbReference type="AlphaFoldDB" id="A0A8H5DTD3"/>
<evidence type="ECO:0000313" key="2">
    <source>
        <dbReference type="Proteomes" id="UP000573603"/>
    </source>
</evidence>
<proteinExistence type="predicted"/>
<sequence length="174" mass="18997">MVSELPSSREIMLDCSALPPFPNMSQKHPKITACTTPPLIPNPLSKLAMDGCQWGAIRSIALWGIVASPVVYGVGQCQAKRNAMRLCRLSGSGLMTHRTASYCNCGAIGQPATPPVLQTSWNYDFVLTTRPRYGLTGLEIELFRAVQVVIEVKLEMLVDEERASAPLNELAHES</sequence>
<reference evidence="1 2" key="1">
    <citation type="journal article" date="2020" name="BMC Genomics">
        <title>Correction to: Identification and distribution of gene clusters required for synthesis of sphingolipid metabolism inhibitors in diverse species of the filamentous fungus Fusarium.</title>
        <authorList>
            <person name="Kim H.S."/>
            <person name="Lohmar J.M."/>
            <person name="Busman M."/>
            <person name="Brown D.W."/>
            <person name="Naumann T.A."/>
            <person name="Divon H.H."/>
            <person name="Lysoe E."/>
            <person name="Uhlig S."/>
            <person name="Proctor R.H."/>
        </authorList>
    </citation>
    <scope>NUCLEOTIDE SEQUENCE [LARGE SCALE GENOMIC DNA]</scope>
    <source>
        <strain evidence="1 2">NRRL 25214</strain>
    </source>
</reference>
<comment type="caution">
    <text evidence="1">The sequence shown here is derived from an EMBL/GenBank/DDBJ whole genome shotgun (WGS) entry which is preliminary data.</text>
</comment>
<gene>
    <name evidence="1" type="ORF">FANTH_11802</name>
</gene>